<comment type="similarity">
    <text evidence="1">Belongs to the NAD(P)H dehydrogenase (quinone) family.</text>
</comment>
<evidence type="ECO:0000256" key="1">
    <source>
        <dbReference type="ARBA" id="ARBA00006252"/>
    </source>
</evidence>
<dbReference type="EC" id="1.6.99.-" evidence="4"/>
<dbReference type="EC" id="1.-.-.-" evidence="4"/>
<evidence type="ECO:0000256" key="2">
    <source>
        <dbReference type="ARBA" id="ARBA00023002"/>
    </source>
</evidence>
<dbReference type="InterPro" id="IPR029039">
    <property type="entry name" value="Flavoprotein-like_sf"/>
</dbReference>
<reference evidence="4 5" key="1">
    <citation type="journal article" date="2018" name="J. Microbiol.">
        <title>Bacillus spongiae sp. nov., isolated from sponge of Jeju Island.</title>
        <authorList>
            <person name="Lee G.E."/>
            <person name="Im W.T."/>
            <person name="Park J.S."/>
        </authorList>
    </citation>
    <scope>NUCLEOTIDE SEQUENCE [LARGE SCALE GENOMIC DNA]</scope>
    <source>
        <strain evidence="4 5">135PIL107-10</strain>
    </source>
</reference>
<feature type="domain" description="Flavodoxin-like fold" evidence="3">
    <location>
        <begin position="1"/>
        <end position="189"/>
    </location>
</feature>
<proteinExistence type="inferred from homology"/>
<dbReference type="GO" id="GO:0016491">
    <property type="term" value="F:oxidoreductase activity"/>
    <property type="evidence" value="ECO:0007669"/>
    <property type="project" value="UniProtKB-KW"/>
</dbReference>
<gene>
    <name evidence="4" type="ORF">WAK64_16620</name>
</gene>
<keyword evidence="2 4" id="KW-0560">Oxidoreductase</keyword>
<dbReference type="Proteomes" id="UP001312865">
    <property type="component" value="Unassembled WGS sequence"/>
</dbReference>
<dbReference type="EMBL" id="JBBAXC010000015">
    <property type="protein sequence ID" value="MEI5908673.1"/>
    <property type="molecule type" value="Genomic_DNA"/>
</dbReference>
<comment type="caution">
    <text evidence="4">The sequence shown here is derived from an EMBL/GenBank/DDBJ whole genome shotgun (WGS) entry which is preliminary data.</text>
</comment>
<organism evidence="4 5">
    <name type="scientific">Bacillus spongiae</name>
    <dbReference type="NCBI Taxonomy" id="2683610"/>
    <lineage>
        <taxon>Bacteria</taxon>
        <taxon>Bacillati</taxon>
        <taxon>Bacillota</taxon>
        <taxon>Bacilli</taxon>
        <taxon>Bacillales</taxon>
        <taxon>Bacillaceae</taxon>
        <taxon>Bacillus</taxon>
    </lineage>
</organism>
<sequence>MNHLVLYAHPNPASFNHAILETTVKALEAKGEKVIVRDLYTLNFDPVLKGSDFEAFHSGQSPADIKTEQDYVSNADVITLIFPIWWTGLPAILKGYIDRVFAYGFAYAYSEDGNINKLLTGKKGIIINTHGTPTEIYDATGMTDALRKTSDAGIFEFVGIEPLEHLFFGSVPQVDDNARKEMLTQVEAKISSLF</sequence>
<name>A0ABU8HH23_9BACI</name>
<evidence type="ECO:0000259" key="3">
    <source>
        <dbReference type="Pfam" id="PF02525"/>
    </source>
</evidence>
<evidence type="ECO:0000313" key="5">
    <source>
        <dbReference type="Proteomes" id="UP001312865"/>
    </source>
</evidence>
<keyword evidence="5" id="KW-1185">Reference proteome</keyword>
<dbReference type="RefSeq" id="WP_336588123.1">
    <property type="nucleotide sequence ID" value="NZ_JBBAXC010000015.1"/>
</dbReference>
<dbReference type="PANTHER" id="PTHR10204">
    <property type="entry name" value="NAD P H OXIDOREDUCTASE-RELATED"/>
    <property type="match status" value="1"/>
</dbReference>
<dbReference type="SUPFAM" id="SSF52218">
    <property type="entry name" value="Flavoproteins"/>
    <property type="match status" value="1"/>
</dbReference>
<dbReference type="Gene3D" id="3.40.50.360">
    <property type="match status" value="1"/>
</dbReference>
<dbReference type="InterPro" id="IPR003680">
    <property type="entry name" value="Flavodoxin_fold"/>
</dbReference>
<evidence type="ECO:0000313" key="4">
    <source>
        <dbReference type="EMBL" id="MEI5908673.1"/>
    </source>
</evidence>
<dbReference type="PANTHER" id="PTHR10204:SF34">
    <property type="entry name" value="NAD(P)H DEHYDROGENASE [QUINONE] 1 ISOFORM 1"/>
    <property type="match status" value="1"/>
</dbReference>
<dbReference type="Pfam" id="PF02525">
    <property type="entry name" value="Flavodoxin_2"/>
    <property type="match status" value="1"/>
</dbReference>
<accession>A0ABU8HH23</accession>
<dbReference type="InterPro" id="IPR051545">
    <property type="entry name" value="NAD(P)H_dehydrogenase_qn"/>
</dbReference>
<protein>
    <submittedName>
        <fullName evidence="4">NAD(P)H-dependent oxidoreductase</fullName>
        <ecNumber evidence="4">1.-.-.-</ecNumber>
        <ecNumber evidence="4">1.6.99.-</ecNumber>
    </submittedName>
</protein>